<evidence type="ECO:0000259" key="9">
    <source>
        <dbReference type="Pfam" id="PF02770"/>
    </source>
</evidence>
<dbReference type="InterPro" id="IPR009100">
    <property type="entry name" value="AcylCoA_DH/oxidase_NM_dom_sf"/>
</dbReference>
<evidence type="ECO:0000313" key="12">
    <source>
        <dbReference type="Proteomes" id="UP000202485"/>
    </source>
</evidence>
<keyword evidence="12" id="KW-1185">Reference proteome</keyword>
<feature type="domain" description="Acyl-CoA dehydrogenase/oxidase N-terminal" evidence="10">
    <location>
        <begin position="9"/>
        <end position="134"/>
    </location>
</feature>
<evidence type="ECO:0000259" key="8">
    <source>
        <dbReference type="Pfam" id="PF00441"/>
    </source>
</evidence>
<dbReference type="InterPro" id="IPR037069">
    <property type="entry name" value="AcylCoA_DH/ox_N_sf"/>
</dbReference>
<dbReference type="Pfam" id="PF02770">
    <property type="entry name" value="Acyl-CoA_dh_M"/>
    <property type="match status" value="1"/>
</dbReference>
<keyword evidence="6 7" id="KW-0560">Oxidoreductase</keyword>
<protein>
    <submittedName>
        <fullName evidence="11">Acyl-CoA dehydrogenase</fullName>
        <ecNumber evidence="11">1.3.99.-</ecNumber>
    </submittedName>
</protein>
<dbReference type="AlphaFoldDB" id="A0A238K2L3"/>
<dbReference type="Gene3D" id="2.40.110.10">
    <property type="entry name" value="Butyryl-CoA Dehydrogenase, subunit A, domain 2"/>
    <property type="match status" value="1"/>
</dbReference>
<proteinExistence type="inferred from homology"/>
<evidence type="ECO:0000313" key="11">
    <source>
        <dbReference type="EMBL" id="SMX36352.1"/>
    </source>
</evidence>
<organism evidence="11 12">
    <name type="scientific">Ruegeria arenilitoris</name>
    <dbReference type="NCBI Taxonomy" id="1173585"/>
    <lineage>
        <taxon>Bacteria</taxon>
        <taxon>Pseudomonadati</taxon>
        <taxon>Pseudomonadota</taxon>
        <taxon>Alphaproteobacteria</taxon>
        <taxon>Rhodobacterales</taxon>
        <taxon>Roseobacteraceae</taxon>
        <taxon>Ruegeria</taxon>
    </lineage>
</organism>
<evidence type="ECO:0000256" key="3">
    <source>
        <dbReference type="ARBA" id="ARBA00011738"/>
    </source>
</evidence>
<dbReference type="OrthoDB" id="9775090at2"/>
<dbReference type="Pfam" id="PF02771">
    <property type="entry name" value="Acyl-CoA_dh_N"/>
    <property type="match status" value="1"/>
</dbReference>
<comment type="cofactor">
    <cofactor evidence="1 7">
        <name>FAD</name>
        <dbReference type="ChEBI" id="CHEBI:57692"/>
    </cofactor>
</comment>
<evidence type="ECO:0000256" key="2">
    <source>
        <dbReference type="ARBA" id="ARBA00009347"/>
    </source>
</evidence>
<dbReference type="InterPro" id="IPR050741">
    <property type="entry name" value="Acyl-CoA_dehydrogenase"/>
</dbReference>
<dbReference type="Gene3D" id="1.10.540.10">
    <property type="entry name" value="Acyl-CoA dehydrogenase/oxidase, N-terminal domain"/>
    <property type="match status" value="1"/>
</dbReference>
<dbReference type="EMBL" id="FXYG01000001">
    <property type="protein sequence ID" value="SMX36352.1"/>
    <property type="molecule type" value="Genomic_DNA"/>
</dbReference>
<evidence type="ECO:0000256" key="6">
    <source>
        <dbReference type="ARBA" id="ARBA00023002"/>
    </source>
</evidence>
<evidence type="ECO:0000256" key="5">
    <source>
        <dbReference type="ARBA" id="ARBA00022827"/>
    </source>
</evidence>
<dbReference type="Gene3D" id="1.20.140.10">
    <property type="entry name" value="Butyryl-CoA Dehydrogenase, subunit A, domain 3"/>
    <property type="match status" value="1"/>
</dbReference>
<name>A0A238K2L3_9RHOB</name>
<keyword evidence="5 7" id="KW-0274">FAD</keyword>
<comment type="similarity">
    <text evidence="2 7">Belongs to the acyl-CoA dehydrogenase family.</text>
</comment>
<dbReference type="InterPro" id="IPR013786">
    <property type="entry name" value="AcylCoA_DH/ox_N"/>
</dbReference>
<evidence type="ECO:0000256" key="4">
    <source>
        <dbReference type="ARBA" id="ARBA00022630"/>
    </source>
</evidence>
<keyword evidence="4 7" id="KW-0285">Flavoprotein</keyword>
<dbReference type="SUPFAM" id="SSF47203">
    <property type="entry name" value="Acyl-CoA dehydrogenase C-terminal domain-like"/>
    <property type="match status" value="1"/>
</dbReference>
<comment type="subunit">
    <text evidence="3">Homodimer.</text>
</comment>
<dbReference type="GO" id="GO:0033539">
    <property type="term" value="P:fatty acid beta-oxidation using acyl-CoA dehydrogenase"/>
    <property type="evidence" value="ECO:0007669"/>
    <property type="project" value="TreeGrafter"/>
</dbReference>
<sequence>MNMSFVLREENRALLERVREMIRNEIMPLEEEYQAEINKGDRWQYTERQAEILEGLKAKAKAAGLWNFWLTDSDKGFGLTTVEYACFAEEMGKTPLGAEVFNCSAPDTGNMEVFERYGTEKMKAQWLKPLLEGEIRSAYLMTEPDVASSDATNISMSCVRDGDDYVLNGEKWWSSGAGDPRCKVYIVMVKTGGDDLPKHKRQSMIVVPADTPGIEILRPMEVYGHDDAPHGHMHIRFTDVRVPAENILLGEGRGFEIAQGRLGPGRIHHCMRAIGQAEMALEQMCKRALQREAFGKKLAQLGANFDIIAECRMEIEMARLLCLKAAWYMDQGDARAAAPWISQIKVVAPRVALKVIDEAVQMYGGQGVSQDTPLATAWTHVRTLRLADGPDAVHRRQVARAELKKHTQEKI</sequence>
<dbReference type="RefSeq" id="WP_093962804.1">
    <property type="nucleotide sequence ID" value="NZ_FXYG01000001.1"/>
</dbReference>
<evidence type="ECO:0000256" key="7">
    <source>
        <dbReference type="RuleBase" id="RU362125"/>
    </source>
</evidence>
<evidence type="ECO:0000259" key="10">
    <source>
        <dbReference type="Pfam" id="PF02771"/>
    </source>
</evidence>
<dbReference type="InterPro" id="IPR006091">
    <property type="entry name" value="Acyl-CoA_Oxase/DH_mid-dom"/>
</dbReference>
<dbReference type="InterPro" id="IPR036250">
    <property type="entry name" value="AcylCo_DH-like_C"/>
</dbReference>
<dbReference type="InterPro" id="IPR046373">
    <property type="entry name" value="Acyl-CoA_Oxase/DH_mid-dom_sf"/>
</dbReference>
<feature type="domain" description="Acyl-CoA dehydrogenase/oxidase C-terminal" evidence="8">
    <location>
        <begin position="252"/>
        <end position="401"/>
    </location>
</feature>
<dbReference type="GO" id="GO:0050660">
    <property type="term" value="F:flavin adenine dinucleotide binding"/>
    <property type="evidence" value="ECO:0007669"/>
    <property type="project" value="InterPro"/>
</dbReference>
<dbReference type="Proteomes" id="UP000202485">
    <property type="component" value="Unassembled WGS sequence"/>
</dbReference>
<dbReference type="EC" id="1.3.99.-" evidence="11"/>
<dbReference type="FunFam" id="2.40.110.10:FF:000002">
    <property type="entry name" value="Acyl-CoA dehydrogenase fadE12"/>
    <property type="match status" value="1"/>
</dbReference>
<evidence type="ECO:0000256" key="1">
    <source>
        <dbReference type="ARBA" id="ARBA00001974"/>
    </source>
</evidence>
<gene>
    <name evidence="11" type="primary">acdA_2</name>
    <name evidence="11" type="ORF">RUA8715_01369</name>
</gene>
<accession>A0A238K2L3</accession>
<dbReference type="SUPFAM" id="SSF56645">
    <property type="entry name" value="Acyl-CoA dehydrogenase NM domain-like"/>
    <property type="match status" value="1"/>
</dbReference>
<feature type="domain" description="Acyl-CoA oxidase/dehydrogenase middle" evidence="9">
    <location>
        <begin position="138"/>
        <end position="235"/>
    </location>
</feature>
<reference evidence="12" key="1">
    <citation type="submission" date="2017-05" db="EMBL/GenBank/DDBJ databases">
        <authorList>
            <person name="Rodrigo-Torres L."/>
            <person name="Arahal R. D."/>
            <person name="Lucena T."/>
        </authorList>
    </citation>
    <scope>NUCLEOTIDE SEQUENCE [LARGE SCALE GENOMIC DNA]</scope>
    <source>
        <strain evidence="12">CECT 8715</strain>
    </source>
</reference>
<dbReference type="Pfam" id="PF00441">
    <property type="entry name" value="Acyl-CoA_dh_1"/>
    <property type="match status" value="1"/>
</dbReference>
<dbReference type="InterPro" id="IPR009075">
    <property type="entry name" value="AcylCo_DH/oxidase_C"/>
</dbReference>
<dbReference type="PANTHER" id="PTHR48083:SF13">
    <property type="entry name" value="ACYL-COA DEHYDROGENASE FAMILY MEMBER 11"/>
    <property type="match status" value="1"/>
</dbReference>
<dbReference type="GO" id="GO:0003995">
    <property type="term" value="F:acyl-CoA dehydrogenase activity"/>
    <property type="evidence" value="ECO:0007669"/>
    <property type="project" value="TreeGrafter"/>
</dbReference>
<dbReference type="GO" id="GO:0005737">
    <property type="term" value="C:cytoplasm"/>
    <property type="evidence" value="ECO:0007669"/>
    <property type="project" value="TreeGrafter"/>
</dbReference>
<dbReference type="PANTHER" id="PTHR48083">
    <property type="entry name" value="MEDIUM-CHAIN SPECIFIC ACYL-COA DEHYDROGENASE, MITOCHONDRIAL-RELATED"/>
    <property type="match status" value="1"/>
</dbReference>